<dbReference type="SUPFAM" id="SSF50129">
    <property type="entry name" value="GroES-like"/>
    <property type="match status" value="1"/>
</dbReference>
<dbReference type="RefSeq" id="WP_344597940.1">
    <property type="nucleotide sequence ID" value="NZ_BAAARW010000045.1"/>
</dbReference>
<evidence type="ECO:0000313" key="3">
    <source>
        <dbReference type="Proteomes" id="UP001501231"/>
    </source>
</evidence>
<dbReference type="Pfam" id="PF00107">
    <property type="entry name" value="ADH_zinc_N"/>
    <property type="match status" value="1"/>
</dbReference>
<keyword evidence="3" id="KW-1185">Reference proteome</keyword>
<dbReference type="Proteomes" id="UP001501231">
    <property type="component" value="Unassembled WGS sequence"/>
</dbReference>
<dbReference type="Gene3D" id="3.90.180.10">
    <property type="entry name" value="Medium-chain alcohol dehydrogenases, catalytic domain"/>
    <property type="match status" value="1"/>
</dbReference>
<evidence type="ECO:0000259" key="1">
    <source>
        <dbReference type="SMART" id="SM00829"/>
    </source>
</evidence>
<reference evidence="2 3" key="1">
    <citation type="journal article" date="2019" name="Int. J. Syst. Evol. Microbiol.">
        <title>The Global Catalogue of Microorganisms (GCM) 10K type strain sequencing project: providing services to taxonomists for standard genome sequencing and annotation.</title>
        <authorList>
            <consortium name="The Broad Institute Genomics Platform"/>
            <consortium name="The Broad Institute Genome Sequencing Center for Infectious Disease"/>
            <person name="Wu L."/>
            <person name="Ma J."/>
        </authorList>
    </citation>
    <scope>NUCLEOTIDE SEQUENCE [LARGE SCALE GENOMIC DNA]</scope>
    <source>
        <strain evidence="2 3">JCM 3325</strain>
    </source>
</reference>
<dbReference type="InterPro" id="IPR036291">
    <property type="entry name" value="NAD(P)-bd_dom_sf"/>
</dbReference>
<evidence type="ECO:0000313" key="2">
    <source>
        <dbReference type="EMBL" id="GAA2456734.1"/>
    </source>
</evidence>
<organism evidence="2 3">
    <name type="scientific">Actinomadura vinacea</name>
    <dbReference type="NCBI Taxonomy" id="115336"/>
    <lineage>
        <taxon>Bacteria</taxon>
        <taxon>Bacillati</taxon>
        <taxon>Actinomycetota</taxon>
        <taxon>Actinomycetes</taxon>
        <taxon>Streptosporangiales</taxon>
        <taxon>Thermomonosporaceae</taxon>
        <taxon>Actinomadura</taxon>
    </lineage>
</organism>
<proteinExistence type="predicted"/>
<accession>A0ABN3KDJ4</accession>
<dbReference type="InterPro" id="IPR011032">
    <property type="entry name" value="GroES-like_sf"/>
</dbReference>
<dbReference type="Pfam" id="PF08240">
    <property type="entry name" value="ADH_N"/>
    <property type="match status" value="1"/>
</dbReference>
<dbReference type="EMBL" id="BAAARW010000045">
    <property type="protein sequence ID" value="GAA2456734.1"/>
    <property type="molecule type" value="Genomic_DNA"/>
</dbReference>
<feature type="domain" description="Enoyl reductase (ER)" evidence="1">
    <location>
        <begin position="10"/>
        <end position="313"/>
    </location>
</feature>
<dbReference type="Gene3D" id="3.40.50.720">
    <property type="entry name" value="NAD(P)-binding Rossmann-like Domain"/>
    <property type="match status" value="1"/>
</dbReference>
<dbReference type="PANTHER" id="PTHR43677">
    <property type="entry name" value="SHORT-CHAIN DEHYDROGENASE/REDUCTASE"/>
    <property type="match status" value="1"/>
</dbReference>
<protein>
    <submittedName>
        <fullName evidence="2">Zinc-binding dehydrogenase</fullName>
    </submittedName>
</protein>
<dbReference type="InterPro" id="IPR051397">
    <property type="entry name" value="Zn-ADH-like_protein"/>
</dbReference>
<comment type="caution">
    <text evidence="2">The sequence shown here is derived from an EMBL/GenBank/DDBJ whole genome shotgun (WGS) entry which is preliminary data.</text>
</comment>
<name>A0ABN3KDJ4_9ACTN</name>
<dbReference type="PANTHER" id="PTHR43677:SF4">
    <property type="entry name" value="QUINONE OXIDOREDUCTASE-LIKE PROTEIN 2"/>
    <property type="match status" value="1"/>
</dbReference>
<dbReference type="InterPro" id="IPR013154">
    <property type="entry name" value="ADH-like_N"/>
</dbReference>
<dbReference type="SUPFAM" id="SSF51735">
    <property type="entry name" value="NAD(P)-binding Rossmann-fold domains"/>
    <property type="match status" value="1"/>
</dbReference>
<dbReference type="InterPro" id="IPR020843">
    <property type="entry name" value="ER"/>
</dbReference>
<gene>
    <name evidence="2" type="ORF">GCM10010191_90230</name>
</gene>
<dbReference type="InterPro" id="IPR013149">
    <property type="entry name" value="ADH-like_C"/>
</dbReference>
<sequence>MRAVRFHDYGPAATLTVDEVPDPAPGPGEALIKVAAAGVNFADLQLRSGALRAWMPDLPLPFTPGHEVAGTVTAVGPDTDASLVGREVLAVSPAGGGYAELLAFPAEGLIPAPDLDAHKALAALTQGATAVGILDKAALSPGETVLVTAATGGVGSALVQLAAHAGAEVVALVEDDRKAKIALDLGARRTITADRLEEAGPVQAVLESIGGPFTRAALDLLEPTTGRMVVYGSITGAPHEFDPQTVYMRALSVLGFASALLPPERLVPLRDQALALAAEGVLDPLIGSVRPLAEAAAVHQAIEDRASVGKHILTP</sequence>
<dbReference type="SMART" id="SM00829">
    <property type="entry name" value="PKS_ER"/>
    <property type="match status" value="1"/>
</dbReference>